<dbReference type="Proteomes" id="UP000267821">
    <property type="component" value="Unassembled WGS sequence"/>
</dbReference>
<keyword evidence="2" id="KW-1185">Reference proteome</keyword>
<evidence type="ECO:0000313" key="2">
    <source>
        <dbReference type="Proteomes" id="UP000267821"/>
    </source>
</evidence>
<protein>
    <submittedName>
        <fullName evidence="1">Uncharacterized protein</fullName>
    </submittedName>
</protein>
<organism evidence="1 2">
    <name type="scientific">Terfezia boudieri ATCC MYA-4762</name>
    <dbReference type="NCBI Taxonomy" id="1051890"/>
    <lineage>
        <taxon>Eukaryota</taxon>
        <taxon>Fungi</taxon>
        <taxon>Dikarya</taxon>
        <taxon>Ascomycota</taxon>
        <taxon>Pezizomycotina</taxon>
        <taxon>Pezizomycetes</taxon>
        <taxon>Pezizales</taxon>
        <taxon>Pezizaceae</taxon>
        <taxon>Terfezia</taxon>
    </lineage>
</organism>
<evidence type="ECO:0000313" key="1">
    <source>
        <dbReference type="EMBL" id="RPB26054.1"/>
    </source>
</evidence>
<gene>
    <name evidence="1" type="ORF">L211DRAFT_836147</name>
</gene>
<dbReference type="EMBL" id="ML121536">
    <property type="protein sequence ID" value="RPB26054.1"/>
    <property type="molecule type" value="Genomic_DNA"/>
</dbReference>
<sequence length="93" mass="10291">MRLSSSSLPLLNRIVGTQCISLPTSLQTCSIYPGLLIAGTLCKLTGNFFCVFSTELWGGSEGWCLFPRFDYWNSANCYWFAGFSEEGSEQVAN</sequence>
<dbReference type="InParanoid" id="A0A3N4LT01"/>
<dbReference type="AlphaFoldDB" id="A0A3N4LT01"/>
<proteinExistence type="predicted"/>
<reference evidence="1 2" key="1">
    <citation type="journal article" date="2018" name="Nat. Ecol. Evol.">
        <title>Pezizomycetes genomes reveal the molecular basis of ectomycorrhizal truffle lifestyle.</title>
        <authorList>
            <person name="Murat C."/>
            <person name="Payen T."/>
            <person name="Noel B."/>
            <person name="Kuo A."/>
            <person name="Morin E."/>
            <person name="Chen J."/>
            <person name="Kohler A."/>
            <person name="Krizsan K."/>
            <person name="Balestrini R."/>
            <person name="Da Silva C."/>
            <person name="Montanini B."/>
            <person name="Hainaut M."/>
            <person name="Levati E."/>
            <person name="Barry K.W."/>
            <person name="Belfiori B."/>
            <person name="Cichocki N."/>
            <person name="Clum A."/>
            <person name="Dockter R.B."/>
            <person name="Fauchery L."/>
            <person name="Guy J."/>
            <person name="Iotti M."/>
            <person name="Le Tacon F."/>
            <person name="Lindquist E.A."/>
            <person name="Lipzen A."/>
            <person name="Malagnac F."/>
            <person name="Mello A."/>
            <person name="Molinier V."/>
            <person name="Miyauchi S."/>
            <person name="Poulain J."/>
            <person name="Riccioni C."/>
            <person name="Rubini A."/>
            <person name="Sitrit Y."/>
            <person name="Splivallo R."/>
            <person name="Traeger S."/>
            <person name="Wang M."/>
            <person name="Zifcakova L."/>
            <person name="Wipf D."/>
            <person name="Zambonelli A."/>
            <person name="Paolocci F."/>
            <person name="Nowrousian M."/>
            <person name="Ottonello S."/>
            <person name="Baldrian P."/>
            <person name="Spatafora J.W."/>
            <person name="Henrissat B."/>
            <person name="Nagy L.G."/>
            <person name="Aury J.M."/>
            <person name="Wincker P."/>
            <person name="Grigoriev I.V."/>
            <person name="Bonfante P."/>
            <person name="Martin F.M."/>
        </authorList>
    </citation>
    <scope>NUCLEOTIDE SEQUENCE [LARGE SCALE GENOMIC DNA]</scope>
    <source>
        <strain evidence="1 2">ATCC MYA-4762</strain>
    </source>
</reference>
<accession>A0A3N4LT01</accession>
<name>A0A3N4LT01_9PEZI</name>